<dbReference type="EMBL" id="DXES01000049">
    <property type="protein sequence ID" value="HIX65076.1"/>
    <property type="molecule type" value="Genomic_DNA"/>
</dbReference>
<organism evidence="7 8">
    <name type="scientific">Candidatus Anaerotruncus excrementipullorum</name>
    <dbReference type="NCBI Taxonomy" id="2838465"/>
    <lineage>
        <taxon>Bacteria</taxon>
        <taxon>Bacillati</taxon>
        <taxon>Bacillota</taxon>
        <taxon>Clostridia</taxon>
        <taxon>Eubacteriales</taxon>
        <taxon>Oscillospiraceae</taxon>
        <taxon>Anaerotruncus</taxon>
    </lineage>
</organism>
<gene>
    <name evidence="7" type="primary">ruvX</name>
    <name evidence="7" type="ORF">H9736_02385</name>
</gene>
<dbReference type="Gene3D" id="3.30.420.140">
    <property type="entry name" value="YqgF/RNase H-like domain"/>
    <property type="match status" value="1"/>
</dbReference>
<evidence type="ECO:0000313" key="8">
    <source>
        <dbReference type="Proteomes" id="UP000886800"/>
    </source>
</evidence>
<evidence type="ECO:0000256" key="1">
    <source>
        <dbReference type="ARBA" id="ARBA00022490"/>
    </source>
</evidence>
<dbReference type="GO" id="GO:0005829">
    <property type="term" value="C:cytosol"/>
    <property type="evidence" value="ECO:0007669"/>
    <property type="project" value="TreeGrafter"/>
</dbReference>
<dbReference type="GO" id="GO:0016788">
    <property type="term" value="F:hydrolase activity, acting on ester bonds"/>
    <property type="evidence" value="ECO:0007669"/>
    <property type="project" value="UniProtKB-UniRule"/>
</dbReference>
<dbReference type="GO" id="GO:0004518">
    <property type="term" value="F:nuclease activity"/>
    <property type="evidence" value="ECO:0007669"/>
    <property type="project" value="UniProtKB-KW"/>
</dbReference>
<dbReference type="Proteomes" id="UP000886800">
    <property type="component" value="Unassembled WGS sequence"/>
</dbReference>
<dbReference type="CDD" id="cd16964">
    <property type="entry name" value="YqgF"/>
    <property type="match status" value="1"/>
</dbReference>
<comment type="subcellular location">
    <subcellularLocation>
        <location evidence="5">Cytoplasm</location>
    </subcellularLocation>
</comment>
<keyword evidence="4 5" id="KW-0378">Hydrolase</keyword>
<evidence type="ECO:0000256" key="5">
    <source>
        <dbReference type="HAMAP-Rule" id="MF_00651"/>
    </source>
</evidence>
<sequence length="144" mass="15868">MKILAVDLGDARTGLACCDRTEYLASPIGVLHQRNLEVVAQQVAAAVTEYDAGRVVVGYPLNMNGSAGPRAQRCAQFAEMLRGLVAVPVVLWDERSTTVSAYGYLNETDTRGKKRKEVVDAVAATIILESYLNYRRNHPEDEKR</sequence>
<dbReference type="Pfam" id="PF03652">
    <property type="entry name" value="RuvX"/>
    <property type="match status" value="1"/>
</dbReference>
<dbReference type="PANTHER" id="PTHR33317">
    <property type="entry name" value="POLYNUCLEOTIDYL TRANSFERASE, RIBONUCLEASE H-LIKE SUPERFAMILY PROTEIN"/>
    <property type="match status" value="1"/>
</dbReference>
<dbReference type="PANTHER" id="PTHR33317:SF4">
    <property type="entry name" value="POLYNUCLEOTIDYL TRANSFERASE, RIBONUCLEASE H-LIKE SUPERFAMILY PROTEIN"/>
    <property type="match status" value="1"/>
</dbReference>
<evidence type="ECO:0000256" key="2">
    <source>
        <dbReference type="ARBA" id="ARBA00022517"/>
    </source>
</evidence>
<keyword evidence="2 5" id="KW-0690">Ribosome biogenesis</keyword>
<comment type="function">
    <text evidence="5">Could be a nuclease involved in processing of the 5'-end of pre-16S rRNA.</text>
</comment>
<dbReference type="InterPro" id="IPR037027">
    <property type="entry name" value="YqgF/RNaseH-like_dom_sf"/>
</dbReference>
<protein>
    <recommendedName>
        <fullName evidence="5">Putative pre-16S rRNA nuclease</fullName>
        <ecNumber evidence="5">3.1.-.-</ecNumber>
    </recommendedName>
</protein>
<evidence type="ECO:0000256" key="3">
    <source>
        <dbReference type="ARBA" id="ARBA00022722"/>
    </source>
</evidence>
<evidence type="ECO:0000313" key="7">
    <source>
        <dbReference type="EMBL" id="HIX65076.1"/>
    </source>
</evidence>
<evidence type="ECO:0000256" key="4">
    <source>
        <dbReference type="ARBA" id="ARBA00022801"/>
    </source>
</evidence>
<dbReference type="HAMAP" id="MF_00651">
    <property type="entry name" value="Nuclease_YqgF"/>
    <property type="match status" value="1"/>
</dbReference>
<dbReference type="AlphaFoldDB" id="A0A9D1WQ70"/>
<reference evidence="7" key="2">
    <citation type="submission" date="2021-04" db="EMBL/GenBank/DDBJ databases">
        <authorList>
            <person name="Gilroy R."/>
        </authorList>
    </citation>
    <scope>NUCLEOTIDE SEQUENCE</scope>
    <source>
        <strain evidence="7">CHK188-5543</strain>
    </source>
</reference>
<keyword evidence="1 5" id="KW-0963">Cytoplasm</keyword>
<dbReference type="EC" id="3.1.-.-" evidence="5"/>
<dbReference type="NCBIfam" id="TIGR00250">
    <property type="entry name" value="RNAse_H_YqgF"/>
    <property type="match status" value="1"/>
</dbReference>
<evidence type="ECO:0000259" key="6">
    <source>
        <dbReference type="SMART" id="SM00732"/>
    </source>
</evidence>
<dbReference type="SUPFAM" id="SSF53098">
    <property type="entry name" value="Ribonuclease H-like"/>
    <property type="match status" value="1"/>
</dbReference>
<name>A0A9D1WQ70_9FIRM</name>
<reference evidence="7" key="1">
    <citation type="journal article" date="2021" name="PeerJ">
        <title>Extensive microbial diversity within the chicken gut microbiome revealed by metagenomics and culture.</title>
        <authorList>
            <person name="Gilroy R."/>
            <person name="Ravi A."/>
            <person name="Getino M."/>
            <person name="Pursley I."/>
            <person name="Horton D.L."/>
            <person name="Alikhan N.F."/>
            <person name="Baker D."/>
            <person name="Gharbi K."/>
            <person name="Hall N."/>
            <person name="Watson M."/>
            <person name="Adriaenssens E.M."/>
            <person name="Foster-Nyarko E."/>
            <person name="Jarju S."/>
            <person name="Secka A."/>
            <person name="Antonio M."/>
            <person name="Oren A."/>
            <person name="Chaudhuri R.R."/>
            <person name="La Ragione R."/>
            <person name="Hildebrand F."/>
            <person name="Pallen M.J."/>
        </authorList>
    </citation>
    <scope>NUCLEOTIDE SEQUENCE</scope>
    <source>
        <strain evidence="7">CHK188-5543</strain>
    </source>
</reference>
<dbReference type="InterPro" id="IPR012337">
    <property type="entry name" value="RNaseH-like_sf"/>
</dbReference>
<keyword evidence="3 5" id="KW-0540">Nuclease</keyword>
<accession>A0A9D1WQ70</accession>
<comment type="similarity">
    <text evidence="5">Belongs to the YqgF HJR family.</text>
</comment>
<dbReference type="InterPro" id="IPR005227">
    <property type="entry name" value="YqgF"/>
</dbReference>
<dbReference type="InterPro" id="IPR006641">
    <property type="entry name" value="YqgF/RNaseH-like_dom"/>
</dbReference>
<dbReference type="SMART" id="SM00732">
    <property type="entry name" value="YqgFc"/>
    <property type="match status" value="1"/>
</dbReference>
<proteinExistence type="inferred from homology"/>
<dbReference type="GO" id="GO:0000967">
    <property type="term" value="P:rRNA 5'-end processing"/>
    <property type="evidence" value="ECO:0007669"/>
    <property type="project" value="UniProtKB-UniRule"/>
</dbReference>
<feature type="domain" description="YqgF/RNase H-like" evidence="6">
    <location>
        <begin position="1"/>
        <end position="101"/>
    </location>
</feature>
<comment type="caution">
    <text evidence="7">The sequence shown here is derived from an EMBL/GenBank/DDBJ whole genome shotgun (WGS) entry which is preliminary data.</text>
</comment>